<sequence length="95" mass="10384">MQQLHHQGPINTRPPASAQGPTRRFEKRASHAAAKPSADAYTPSGCCRIAAEEHRRTAAAVPRKPSLLSIIGKEILTKHKLNPKGTPLRSFGQKR</sequence>
<organism evidence="2 3">
    <name type="scientific">Paspalum notatum var. saurae</name>
    <dbReference type="NCBI Taxonomy" id="547442"/>
    <lineage>
        <taxon>Eukaryota</taxon>
        <taxon>Viridiplantae</taxon>
        <taxon>Streptophyta</taxon>
        <taxon>Embryophyta</taxon>
        <taxon>Tracheophyta</taxon>
        <taxon>Spermatophyta</taxon>
        <taxon>Magnoliopsida</taxon>
        <taxon>Liliopsida</taxon>
        <taxon>Poales</taxon>
        <taxon>Poaceae</taxon>
        <taxon>PACMAD clade</taxon>
        <taxon>Panicoideae</taxon>
        <taxon>Andropogonodae</taxon>
        <taxon>Paspaleae</taxon>
        <taxon>Paspalinae</taxon>
        <taxon>Paspalum</taxon>
    </lineage>
</organism>
<feature type="compositionally biased region" description="Low complexity" evidence="1">
    <location>
        <begin position="31"/>
        <end position="40"/>
    </location>
</feature>
<reference evidence="2 3" key="1">
    <citation type="submission" date="2024-02" db="EMBL/GenBank/DDBJ databases">
        <title>High-quality chromosome-scale genome assembly of Pensacola bahiagrass (Paspalum notatum Flugge var. saurae).</title>
        <authorList>
            <person name="Vega J.M."/>
            <person name="Podio M."/>
            <person name="Orjuela J."/>
            <person name="Siena L.A."/>
            <person name="Pessino S.C."/>
            <person name="Combes M.C."/>
            <person name="Mariac C."/>
            <person name="Albertini E."/>
            <person name="Pupilli F."/>
            <person name="Ortiz J.P.A."/>
            <person name="Leblanc O."/>
        </authorList>
    </citation>
    <scope>NUCLEOTIDE SEQUENCE [LARGE SCALE GENOMIC DNA]</scope>
    <source>
        <strain evidence="2">R1</strain>
        <tissue evidence="2">Leaf</tissue>
    </source>
</reference>
<proteinExistence type="predicted"/>
<evidence type="ECO:0000313" key="2">
    <source>
        <dbReference type="EMBL" id="WVZ84135.1"/>
    </source>
</evidence>
<gene>
    <name evidence="2" type="ORF">U9M48_031196</name>
</gene>
<dbReference type="EMBL" id="CP144751">
    <property type="protein sequence ID" value="WVZ84135.1"/>
    <property type="molecule type" value="Genomic_DNA"/>
</dbReference>
<evidence type="ECO:0000313" key="3">
    <source>
        <dbReference type="Proteomes" id="UP001341281"/>
    </source>
</evidence>
<dbReference type="Proteomes" id="UP001341281">
    <property type="component" value="Chromosome 07"/>
</dbReference>
<feature type="region of interest" description="Disordered" evidence="1">
    <location>
        <begin position="1"/>
        <end position="44"/>
    </location>
</feature>
<keyword evidence="3" id="KW-1185">Reference proteome</keyword>
<protein>
    <submittedName>
        <fullName evidence="2">Uncharacterized protein</fullName>
    </submittedName>
</protein>
<accession>A0AAQ3U2A3</accession>
<name>A0AAQ3U2A3_PASNO</name>
<evidence type="ECO:0000256" key="1">
    <source>
        <dbReference type="SAM" id="MobiDB-lite"/>
    </source>
</evidence>
<dbReference type="AlphaFoldDB" id="A0AAQ3U2A3"/>